<evidence type="ECO:0000259" key="1">
    <source>
        <dbReference type="PROSITE" id="PS50053"/>
    </source>
</evidence>
<protein>
    <recommendedName>
        <fullName evidence="1">Ubiquitin-like domain-containing protein</fullName>
    </recommendedName>
</protein>
<dbReference type="EMBL" id="CAJNNW010032573">
    <property type="protein sequence ID" value="CAE8714108.1"/>
    <property type="molecule type" value="Genomic_DNA"/>
</dbReference>
<dbReference type="Gene3D" id="3.10.20.90">
    <property type="entry name" value="Phosphatidylinositol 3-kinase Catalytic Subunit, Chain A, domain 1"/>
    <property type="match status" value="1"/>
</dbReference>
<dbReference type="Gene3D" id="1.10.150.50">
    <property type="entry name" value="Transcription Factor, Ets-1"/>
    <property type="match status" value="1"/>
</dbReference>
<dbReference type="InterPro" id="IPR019956">
    <property type="entry name" value="Ubiquitin_dom"/>
</dbReference>
<comment type="caution">
    <text evidence="2">The sequence shown here is derived from an EMBL/GenBank/DDBJ whole genome shotgun (WGS) entry which is preliminary data.</text>
</comment>
<dbReference type="InterPro" id="IPR000626">
    <property type="entry name" value="Ubiquitin-like_dom"/>
</dbReference>
<feature type="non-terminal residue" evidence="2">
    <location>
        <position position="198"/>
    </location>
</feature>
<dbReference type="InterPro" id="IPR029071">
    <property type="entry name" value="Ubiquitin-like_domsf"/>
</dbReference>
<sequence>MAVSLESFRLKDPCEWTPPEVCDFLAVILPGHPSLENFTYTSGYVLCSLDKEDIRRQAKSQEAANIIWAELSTRRRGATQAPQGGNCQAFVQRGGVDPRSFITIYVKAARQDAALELELCPTETVAFLKAQISIHEGTPVESQRLVAGGMTMQDEKTLTAYGLRHGSSVLLVPTLRDQVRQRTANFTPRGLLSVPGSK</sequence>
<dbReference type="SUPFAM" id="SSF54236">
    <property type="entry name" value="Ubiquitin-like"/>
    <property type="match status" value="1"/>
</dbReference>
<dbReference type="InterPro" id="IPR013761">
    <property type="entry name" value="SAM/pointed_sf"/>
</dbReference>
<name>A0A813KWI2_POLGL</name>
<proteinExistence type="predicted"/>
<dbReference type="SUPFAM" id="SSF47769">
    <property type="entry name" value="SAM/Pointed domain"/>
    <property type="match status" value="1"/>
</dbReference>
<dbReference type="SMART" id="SM00213">
    <property type="entry name" value="UBQ"/>
    <property type="match status" value="1"/>
</dbReference>
<dbReference type="PRINTS" id="PR00348">
    <property type="entry name" value="UBIQUITIN"/>
</dbReference>
<gene>
    <name evidence="2" type="ORF">PGLA2088_LOCUS37824</name>
</gene>
<reference evidence="2" key="1">
    <citation type="submission" date="2021-02" db="EMBL/GenBank/DDBJ databases">
        <authorList>
            <person name="Dougan E. K."/>
            <person name="Rhodes N."/>
            <person name="Thang M."/>
            <person name="Chan C."/>
        </authorList>
    </citation>
    <scope>NUCLEOTIDE SEQUENCE</scope>
</reference>
<dbReference type="CDD" id="cd17039">
    <property type="entry name" value="Ubl_ubiquitin_like"/>
    <property type="match status" value="1"/>
</dbReference>
<accession>A0A813KWI2</accession>
<feature type="domain" description="Ubiquitin-like" evidence="1">
    <location>
        <begin position="102"/>
        <end position="178"/>
    </location>
</feature>
<evidence type="ECO:0000313" key="2">
    <source>
        <dbReference type="EMBL" id="CAE8714108.1"/>
    </source>
</evidence>
<dbReference type="Proteomes" id="UP000626109">
    <property type="component" value="Unassembled WGS sequence"/>
</dbReference>
<organism evidence="2 3">
    <name type="scientific">Polarella glacialis</name>
    <name type="common">Dinoflagellate</name>
    <dbReference type="NCBI Taxonomy" id="89957"/>
    <lineage>
        <taxon>Eukaryota</taxon>
        <taxon>Sar</taxon>
        <taxon>Alveolata</taxon>
        <taxon>Dinophyceae</taxon>
        <taxon>Suessiales</taxon>
        <taxon>Suessiaceae</taxon>
        <taxon>Polarella</taxon>
    </lineage>
</organism>
<evidence type="ECO:0000313" key="3">
    <source>
        <dbReference type="Proteomes" id="UP000626109"/>
    </source>
</evidence>
<dbReference type="PROSITE" id="PS50053">
    <property type="entry name" value="UBIQUITIN_2"/>
    <property type="match status" value="1"/>
</dbReference>
<dbReference type="Pfam" id="PF00240">
    <property type="entry name" value="ubiquitin"/>
    <property type="match status" value="1"/>
</dbReference>
<dbReference type="AlphaFoldDB" id="A0A813KWI2"/>